<comment type="caution">
    <text evidence="9">The sequence shown here is derived from an EMBL/GenBank/DDBJ whole genome shotgun (WGS) entry which is preliminary data.</text>
</comment>
<dbReference type="Pfam" id="PF01974">
    <property type="entry name" value="tRNA_int_endo"/>
    <property type="match status" value="1"/>
</dbReference>
<evidence type="ECO:0000313" key="10">
    <source>
        <dbReference type="Proteomes" id="UP001286313"/>
    </source>
</evidence>
<dbReference type="GO" id="GO:0000213">
    <property type="term" value="F:tRNA-intron lyase activity"/>
    <property type="evidence" value="ECO:0007669"/>
    <property type="project" value="UniProtKB-EC"/>
</dbReference>
<evidence type="ECO:0000256" key="6">
    <source>
        <dbReference type="SAM" id="MobiDB-lite"/>
    </source>
</evidence>
<accession>A0AAE1FVA5</accession>
<dbReference type="EC" id="4.6.1.16" evidence="2"/>
<feature type="domain" description="tRNA intron endonuclease catalytic" evidence="7">
    <location>
        <begin position="357"/>
        <end position="435"/>
    </location>
</feature>
<protein>
    <recommendedName>
        <fullName evidence="2">tRNA-intron lyase</fullName>
        <ecNumber evidence="2">4.6.1.16</ecNumber>
    </recommendedName>
</protein>
<dbReference type="InterPro" id="IPR011856">
    <property type="entry name" value="tRNA_endonuc-like_dom_sf"/>
</dbReference>
<evidence type="ECO:0000256" key="4">
    <source>
        <dbReference type="ARBA" id="ARBA00023239"/>
    </source>
</evidence>
<dbReference type="PANTHER" id="PTHR13070:SF0">
    <property type="entry name" value="TRNA-SPLICING ENDONUCLEASE SUBUNIT SEN34"/>
    <property type="match status" value="1"/>
</dbReference>
<dbReference type="GO" id="GO:0005634">
    <property type="term" value="C:nucleus"/>
    <property type="evidence" value="ECO:0007669"/>
    <property type="project" value="UniProtKB-ARBA"/>
</dbReference>
<dbReference type="PANTHER" id="PTHR13070">
    <property type="entry name" value="TRNA-SPLICING ENDONUCLEASE SUBUNIT SEN34-RELATED"/>
    <property type="match status" value="1"/>
</dbReference>
<keyword evidence="10" id="KW-1185">Reference proteome</keyword>
<feature type="domain" description="TSEN34 N-terminal" evidence="8">
    <location>
        <begin position="92"/>
        <end position="157"/>
    </location>
</feature>
<keyword evidence="3" id="KW-0819">tRNA processing</keyword>
<comment type="catalytic activity">
    <reaction evidence="5">
        <text>pretRNA = a 3'-half-tRNA molecule with a 5'-OH end + a 5'-half-tRNA molecule with a 2',3'-cyclic phosphate end + an intron with a 2',3'-cyclic phosphate and a 5'-hydroxyl terminus.</text>
        <dbReference type="EC" id="4.6.1.16"/>
    </reaction>
</comment>
<feature type="region of interest" description="Disordered" evidence="6">
    <location>
        <begin position="230"/>
        <end position="260"/>
    </location>
</feature>
<evidence type="ECO:0000259" key="7">
    <source>
        <dbReference type="Pfam" id="PF01974"/>
    </source>
</evidence>
<evidence type="ECO:0000259" key="8">
    <source>
        <dbReference type="Pfam" id="PF26577"/>
    </source>
</evidence>
<dbReference type="InterPro" id="IPR036167">
    <property type="entry name" value="tRNA_intron_Endo_cat-like_sf"/>
</dbReference>
<organism evidence="9 10">
    <name type="scientific">Petrolisthes cinctipes</name>
    <name type="common">Flat porcelain crab</name>
    <dbReference type="NCBI Taxonomy" id="88211"/>
    <lineage>
        <taxon>Eukaryota</taxon>
        <taxon>Metazoa</taxon>
        <taxon>Ecdysozoa</taxon>
        <taxon>Arthropoda</taxon>
        <taxon>Crustacea</taxon>
        <taxon>Multicrustacea</taxon>
        <taxon>Malacostraca</taxon>
        <taxon>Eumalacostraca</taxon>
        <taxon>Eucarida</taxon>
        <taxon>Decapoda</taxon>
        <taxon>Pleocyemata</taxon>
        <taxon>Anomura</taxon>
        <taxon>Galatheoidea</taxon>
        <taxon>Porcellanidae</taxon>
        <taxon>Petrolisthes</taxon>
    </lineage>
</organism>
<dbReference type="GO" id="GO:0003676">
    <property type="term" value="F:nucleic acid binding"/>
    <property type="evidence" value="ECO:0007669"/>
    <property type="project" value="InterPro"/>
</dbReference>
<evidence type="ECO:0000256" key="5">
    <source>
        <dbReference type="ARBA" id="ARBA00034031"/>
    </source>
</evidence>
<dbReference type="InterPro" id="IPR006677">
    <property type="entry name" value="tRNA_intron_Endonuc_cat-like"/>
</dbReference>
<dbReference type="EMBL" id="JAWQEG010001318">
    <property type="protein sequence ID" value="KAK3880504.1"/>
    <property type="molecule type" value="Genomic_DNA"/>
</dbReference>
<dbReference type="InterPro" id="IPR059049">
    <property type="entry name" value="TSEN34_N"/>
</dbReference>
<keyword evidence="4" id="KW-0456">Lyase</keyword>
<dbReference type="Pfam" id="PF26577">
    <property type="entry name" value="TSEN34_N"/>
    <property type="match status" value="1"/>
</dbReference>
<dbReference type="Gene3D" id="3.40.1350.10">
    <property type="match status" value="1"/>
</dbReference>
<evidence type="ECO:0000256" key="2">
    <source>
        <dbReference type="ARBA" id="ARBA00012573"/>
    </source>
</evidence>
<comment type="similarity">
    <text evidence="1">Belongs to the tRNA-intron endonuclease family.</text>
</comment>
<dbReference type="AlphaFoldDB" id="A0AAE1FVA5"/>
<dbReference type="Proteomes" id="UP001286313">
    <property type="component" value="Unassembled WGS sequence"/>
</dbReference>
<evidence type="ECO:0000256" key="1">
    <source>
        <dbReference type="ARBA" id="ARBA00008078"/>
    </source>
</evidence>
<proteinExistence type="inferred from homology"/>
<sequence>MVPSHGSNPPVNSFKLSGLGEARSADLTDARQARYHCTSQGLNEEAKVTPEATTADRAISFASQTFKMAHKSQVETVEDSVDIQDNESKILIPYTHSRAQVWDPQVTDILWKQHRITGQLVGALPRLPHQSALLGLPLSLMSEEVKLLQDEGIGVPVTYMEMKEDVKEEIRVEFQRCVKRCQEEQVNEAKNHRKREIELMADKILDGKRKKFEERKRKKEEGAGDIQGGKIISVEIKDKKEQESVSSGKHNQSEEIKEIENISSEKITPRDNWCQETVESQEEEYKEMKDCTNCQEEEGETCNLDREKIIEEEVAKIKDLQENMQVVEIFTQNPLISWLKPKSHPLPTQLKYTTERTRYAVFRDLWHRGYHMTQGLKFGGDFLAYSGDPHLYHACFIIRCVEDPDRVSMRDLVAAVRTAAATKKTFVLAAIDRNSVSEDNNCKVKYRSYQWAYDD</sequence>
<dbReference type="GO" id="GO:0000379">
    <property type="term" value="P:tRNA-type intron splice site recognition and cleavage"/>
    <property type="evidence" value="ECO:0007669"/>
    <property type="project" value="TreeGrafter"/>
</dbReference>
<feature type="compositionally biased region" description="Basic and acidic residues" evidence="6">
    <location>
        <begin position="251"/>
        <end position="260"/>
    </location>
</feature>
<name>A0AAE1FVA5_PETCI</name>
<dbReference type="CDD" id="cd22363">
    <property type="entry name" value="tRNA-intron_lyase_C"/>
    <property type="match status" value="1"/>
</dbReference>
<evidence type="ECO:0000313" key="9">
    <source>
        <dbReference type="EMBL" id="KAK3880504.1"/>
    </source>
</evidence>
<reference evidence="9" key="1">
    <citation type="submission" date="2023-10" db="EMBL/GenBank/DDBJ databases">
        <title>Genome assemblies of two species of porcelain crab, Petrolisthes cinctipes and Petrolisthes manimaculis (Anomura: Porcellanidae).</title>
        <authorList>
            <person name="Angst P."/>
        </authorList>
    </citation>
    <scope>NUCLEOTIDE SEQUENCE</scope>
    <source>
        <strain evidence="9">PB745_01</strain>
        <tissue evidence="9">Gill</tissue>
    </source>
</reference>
<gene>
    <name evidence="9" type="ORF">Pcinc_014995</name>
</gene>
<evidence type="ECO:0000256" key="3">
    <source>
        <dbReference type="ARBA" id="ARBA00022694"/>
    </source>
</evidence>
<dbReference type="SUPFAM" id="SSF53032">
    <property type="entry name" value="tRNA-intron endonuclease catalytic domain-like"/>
    <property type="match status" value="1"/>
</dbReference>